<reference evidence="2" key="1">
    <citation type="submission" date="2025-08" db="UniProtKB">
        <authorList>
            <consortium name="RefSeq"/>
        </authorList>
    </citation>
    <scope>IDENTIFICATION</scope>
    <source>
        <strain evidence="2">Airmid</strain>
    </source>
</reference>
<dbReference type="OrthoDB" id="6507998at2759"/>
<dbReference type="RefSeq" id="XP_027194190.1">
    <property type="nucleotide sequence ID" value="XM_027338389.1"/>
</dbReference>
<evidence type="ECO:0000313" key="1">
    <source>
        <dbReference type="Proteomes" id="UP000515146"/>
    </source>
</evidence>
<dbReference type="Proteomes" id="UP000515146">
    <property type="component" value="Unplaced"/>
</dbReference>
<dbReference type="AlphaFoldDB" id="A0A6P6XKZ1"/>
<sequence>MLDILKKQVLSIMPTEYSITLVDKYWNNFAQIIITSPFIWFHFTSIMAYTDWNRFNCIYRCLFIFYLIMVFTAHELIRLIIVKILKKELTITDLLHIIKQILISSKQCIFEHPLTNCIIDKCKTLSTIKQGAVTSMISIDKQK</sequence>
<gene>
    <name evidence="2" type="primary">LOC113788923</name>
</gene>
<dbReference type="OMA" id="SIMPTEY"/>
<proteinExistence type="predicted"/>
<dbReference type="KEGG" id="dpte:113788923"/>
<protein>
    <submittedName>
        <fullName evidence="2">Uncharacterized protein LOC113788923</fullName>
    </submittedName>
</protein>
<evidence type="ECO:0000313" key="2">
    <source>
        <dbReference type="RefSeq" id="XP_027194190.1"/>
    </source>
</evidence>
<name>A0A6P6XKZ1_DERPT</name>
<keyword evidence="1" id="KW-1185">Reference proteome</keyword>
<dbReference type="InParanoid" id="A0A6P6XKZ1"/>
<organism evidence="1 2">
    <name type="scientific">Dermatophagoides pteronyssinus</name>
    <name type="common">European house dust mite</name>
    <dbReference type="NCBI Taxonomy" id="6956"/>
    <lineage>
        <taxon>Eukaryota</taxon>
        <taxon>Metazoa</taxon>
        <taxon>Ecdysozoa</taxon>
        <taxon>Arthropoda</taxon>
        <taxon>Chelicerata</taxon>
        <taxon>Arachnida</taxon>
        <taxon>Acari</taxon>
        <taxon>Acariformes</taxon>
        <taxon>Sarcoptiformes</taxon>
        <taxon>Astigmata</taxon>
        <taxon>Psoroptidia</taxon>
        <taxon>Analgoidea</taxon>
        <taxon>Pyroglyphidae</taxon>
        <taxon>Dermatophagoidinae</taxon>
        <taxon>Dermatophagoides</taxon>
    </lineage>
</organism>
<accession>A0A6P6XKZ1</accession>
<dbReference type="GeneID" id="113788923"/>